<evidence type="ECO:0000256" key="1">
    <source>
        <dbReference type="SAM" id="Phobius"/>
    </source>
</evidence>
<keyword evidence="1" id="KW-0812">Transmembrane</keyword>
<name>A0ABN7SME7_OIKDI</name>
<dbReference type="SUPFAM" id="SSF54236">
    <property type="entry name" value="Ubiquitin-like"/>
    <property type="match status" value="1"/>
</dbReference>
<feature type="domain" description="UBX" evidence="2">
    <location>
        <begin position="260"/>
        <end position="316"/>
    </location>
</feature>
<evidence type="ECO:0000313" key="3">
    <source>
        <dbReference type="EMBL" id="CAG5101450.1"/>
    </source>
</evidence>
<dbReference type="EMBL" id="OU015570">
    <property type="protein sequence ID" value="CAG5101450.1"/>
    <property type="molecule type" value="Genomic_DNA"/>
</dbReference>
<accession>A0ABN7SME7</accession>
<evidence type="ECO:0000259" key="2">
    <source>
        <dbReference type="Pfam" id="PF00789"/>
    </source>
</evidence>
<feature type="transmembrane region" description="Helical" evidence="1">
    <location>
        <begin position="12"/>
        <end position="30"/>
    </location>
</feature>
<dbReference type="InterPro" id="IPR029071">
    <property type="entry name" value="Ubiquitin-like_domsf"/>
</dbReference>
<protein>
    <submittedName>
        <fullName evidence="3">Oidioi.mRNA.OKI2018_I69.YSR.g17100.t1.cds</fullName>
    </submittedName>
</protein>
<keyword evidence="1" id="KW-1133">Transmembrane helix</keyword>
<dbReference type="Pfam" id="PF00789">
    <property type="entry name" value="UBX"/>
    <property type="match status" value="1"/>
</dbReference>
<dbReference type="Gene3D" id="3.10.20.90">
    <property type="entry name" value="Phosphatidylinositol 3-kinase Catalytic Subunit, Chain A, domain 1"/>
    <property type="match status" value="1"/>
</dbReference>
<organism evidence="3 4">
    <name type="scientific">Oikopleura dioica</name>
    <name type="common">Tunicate</name>
    <dbReference type="NCBI Taxonomy" id="34765"/>
    <lineage>
        <taxon>Eukaryota</taxon>
        <taxon>Metazoa</taxon>
        <taxon>Chordata</taxon>
        <taxon>Tunicata</taxon>
        <taxon>Appendicularia</taxon>
        <taxon>Copelata</taxon>
        <taxon>Oikopleuridae</taxon>
        <taxon>Oikopleura</taxon>
    </lineage>
</organism>
<reference evidence="3 4" key="1">
    <citation type="submission" date="2021-04" db="EMBL/GenBank/DDBJ databases">
        <authorList>
            <person name="Bliznina A."/>
        </authorList>
    </citation>
    <scope>NUCLEOTIDE SEQUENCE [LARGE SCALE GENOMIC DNA]</scope>
</reference>
<evidence type="ECO:0000313" key="4">
    <source>
        <dbReference type="Proteomes" id="UP001158576"/>
    </source>
</evidence>
<gene>
    <name evidence="3" type="ORF">OKIOD_LOCUS8658</name>
</gene>
<keyword evidence="1" id="KW-0472">Membrane</keyword>
<sequence length="318" mass="36598">MNWRKISFSKLLWRLYFSFIFVSEIFLVFLDFTYERFNSIIAQHSRNPVTGAEGIVSASYVEEIAEENFDDVPDNDSFTSNSVTFRSLDDDFCNNNGKCCMDNLYQVEKCECNNGRDYERNILTNIQDHLNQTAAIQKATETIPGKASGFKDIQSLSEREKLRSQLTDEILEIKQDNERLYDEIKCAVEAKATKKTRIGIVSCILKESEMKNYKETKHSFGMLPASALQDFIDKGRHLREFVLESNSDNESMLKKINPIKEFNQDHTISDIKKFCDPHTGGRSYELRSGFPPKPLDLNSTSSLVEAKLLNETLFQRLL</sequence>
<dbReference type="Proteomes" id="UP001158576">
    <property type="component" value="Chromosome YSR"/>
</dbReference>
<dbReference type="InterPro" id="IPR001012">
    <property type="entry name" value="UBX_dom"/>
</dbReference>
<proteinExistence type="predicted"/>
<keyword evidence="4" id="KW-1185">Reference proteome</keyword>